<dbReference type="SMART" id="SM00344">
    <property type="entry name" value="HTH_ASNC"/>
    <property type="match status" value="1"/>
</dbReference>
<keyword evidence="6" id="KW-1185">Reference proteome</keyword>
<dbReference type="RefSeq" id="WP_307253448.1">
    <property type="nucleotide sequence ID" value="NZ_JAUSTO010000004.1"/>
</dbReference>
<keyword evidence="2" id="KW-0238">DNA-binding</keyword>
<dbReference type="Pfam" id="PF01037">
    <property type="entry name" value="AsnC_trans_reg"/>
    <property type="match status" value="1"/>
</dbReference>
<evidence type="ECO:0000259" key="4">
    <source>
        <dbReference type="PROSITE" id="PS50956"/>
    </source>
</evidence>
<proteinExistence type="predicted"/>
<dbReference type="GO" id="GO:0005829">
    <property type="term" value="C:cytosol"/>
    <property type="evidence" value="ECO:0007669"/>
    <property type="project" value="TreeGrafter"/>
</dbReference>
<accession>A0AAE3V997</accession>
<dbReference type="Gene3D" id="3.30.70.920">
    <property type="match status" value="1"/>
</dbReference>
<feature type="domain" description="HTH asnC-type" evidence="4">
    <location>
        <begin position="2"/>
        <end position="63"/>
    </location>
</feature>
<keyword evidence="1" id="KW-0805">Transcription regulation</keyword>
<reference evidence="5" key="1">
    <citation type="submission" date="2023-07" db="EMBL/GenBank/DDBJ databases">
        <title>Genomic Encyclopedia of Type Strains, Phase IV (KMG-IV): sequencing the most valuable type-strain genomes for metagenomic binning, comparative biology and taxonomic classification.</title>
        <authorList>
            <person name="Goeker M."/>
        </authorList>
    </citation>
    <scope>NUCLEOTIDE SEQUENCE</scope>
    <source>
        <strain evidence="5">DSM 19659</strain>
    </source>
</reference>
<gene>
    <name evidence="5" type="ORF">J2S20_000801</name>
</gene>
<dbReference type="SUPFAM" id="SSF46785">
    <property type="entry name" value="Winged helix' DNA-binding domain"/>
    <property type="match status" value="1"/>
</dbReference>
<dbReference type="Pfam" id="PF13404">
    <property type="entry name" value="HTH_AsnC-type"/>
    <property type="match status" value="1"/>
</dbReference>
<sequence>MMDNTDLKIINLLQENCKISTRDLGKSVGLTAPAVAERIHRLKESGVIEGFHAQINESLLGNNITAFVQVNVPPREYEHFCRFCLDEPSITEHHHIVGYNNVLLKIRVANSSALDHLLEQIRKYGLSNTSVVLSTYFTRKHFPQRETEEN</sequence>
<dbReference type="InterPro" id="IPR019888">
    <property type="entry name" value="Tscrpt_reg_AsnC-like"/>
</dbReference>
<protein>
    <submittedName>
        <fullName evidence="5">Lrp/AsnC family leucine-responsive transcriptional regulator</fullName>
    </submittedName>
</protein>
<evidence type="ECO:0000256" key="2">
    <source>
        <dbReference type="ARBA" id="ARBA00023125"/>
    </source>
</evidence>
<evidence type="ECO:0000256" key="3">
    <source>
        <dbReference type="ARBA" id="ARBA00023163"/>
    </source>
</evidence>
<dbReference type="GO" id="GO:0043565">
    <property type="term" value="F:sequence-specific DNA binding"/>
    <property type="evidence" value="ECO:0007669"/>
    <property type="project" value="InterPro"/>
</dbReference>
<dbReference type="InterPro" id="IPR011008">
    <property type="entry name" value="Dimeric_a/b-barrel"/>
</dbReference>
<dbReference type="InterPro" id="IPR019885">
    <property type="entry name" value="Tscrpt_reg_HTH_AsnC-type_CS"/>
</dbReference>
<dbReference type="PROSITE" id="PS50956">
    <property type="entry name" value="HTH_ASNC_2"/>
    <property type="match status" value="1"/>
</dbReference>
<organism evidence="5 6">
    <name type="scientific">Moryella indoligenes</name>
    <dbReference type="NCBI Taxonomy" id="371674"/>
    <lineage>
        <taxon>Bacteria</taxon>
        <taxon>Bacillati</taxon>
        <taxon>Bacillota</taxon>
        <taxon>Clostridia</taxon>
        <taxon>Lachnospirales</taxon>
        <taxon>Lachnospiraceae</taxon>
        <taxon>Moryella</taxon>
    </lineage>
</organism>
<dbReference type="CDD" id="cd00090">
    <property type="entry name" value="HTH_ARSR"/>
    <property type="match status" value="1"/>
</dbReference>
<dbReference type="EMBL" id="JAUSTO010000004">
    <property type="protein sequence ID" value="MDQ0152116.1"/>
    <property type="molecule type" value="Genomic_DNA"/>
</dbReference>
<dbReference type="InterPro" id="IPR036388">
    <property type="entry name" value="WH-like_DNA-bd_sf"/>
</dbReference>
<dbReference type="PROSITE" id="PS00519">
    <property type="entry name" value="HTH_ASNC_1"/>
    <property type="match status" value="1"/>
</dbReference>
<evidence type="ECO:0000313" key="6">
    <source>
        <dbReference type="Proteomes" id="UP001241537"/>
    </source>
</evidence>
<dbReference type="Gene3D" id="1.10.10.10">
    <property type="entry name" value="Winged helix-like DNA-binding domain superfamily/Winged helix DNA-binding domain"/>
    <property type="match status" value="1"/>
</dbReference>
<dbReference type="PANTHER" id="PTHR30154:SF53">
    <property type="entry name" value="HTH-TYPE TRANSCRIPTIONAL REGULATOR LRPC"/>
    <property type="match status" value="1"/>
</dbReference>
<dbReference type="PANTHER" id="PTHR30154">
    <property type="entry name" value="LEUCINE-RESPONSIVE REGULATORY PROTEIN"/>
    <property type="match status" value="1"/>
</dbReference>
<dbReference type="InterPro" id="IPR011991">
    <property type="entry name" value="ArsR-like_HTH"/>
</dbReference>
<keyword evidence="3" id="KW-0804">Transcription</keyword>
<name>A0AAE3V997_9FIRM</name>
<dbReference type="PRINTS" id="PR00033">
    <property type="entry name" value="HTHASNC"/>
</dbReference>
<dbReference type="InterPro" id="IPR000485">
    <property type="entry name" value="AsnC-type_HTH_dom"/>
</dbReference>
<dbReference type="InterPro" id="IPR019887">
    <property type="entry name" value="Tscrpt_reg_AsnC/Lrp_C"/>
</dbReference>
<dbReference type="Proteomes" id="UP001241537">
    <property type="component" value="Unassembled WGS sequence"/>
</dbReference>
<evidence type="ECO:0000313" key="5">
    <source>
        <dbReference type="EMBL" id="MDQ0152116.1"/>
    </source>
</evidence>
<comment type="caution">
    <text evidence="5">The sequence shown here is derived from an EMBL/GenBank/DDBJ whole genome shotgun (WGS) entry which is preliminary data.</text>
</comment>
<dbReference type="SUPFAM" id="SSF54909">
    <property type="entry name" value="Dimeric alpha+beta barrel"/>
    <property type="match status" value="1"/>
</dbReference>
<dbReference type="InterPro" id="IPR036390">
    <property type="entry name" value="WH_DNA-bd_sf"/>
</dbReference>
<dbReference type="AlphaFoldDB" id="A0AAE3V997"/>
<evidence type="ECO:0000256" key="1">
    <source>
        <dbReference type="ARBA" id="ARBA00023015"/>
    </source>
</evidence>
<dbReference type="GO" id="GO:0043200">
    <property type="term" value="P:response to amino acid"/>
    <property type="evidence" value="ECO:0007669"/>
    <property type="project" value="TreeGrafter"/>
</dbReference>